<dbReference type="GO" id="GO:0071555">
    <property type="term" value="P:cell wall organization"/>
    <property type="evidence" value="ECO:0007669"/>
    <property type="project" value="UniProtKB-KW"/>
</dbReference>
<dbReference type="EC" id="3.5.1.28" evidence="2"/>
<comment type="catalytic activity">
    <reaction evidence="1">
        <text>Hydrolyzes the link between N-acetylmuramoyl residues and L-amino acid residues in certain cell-wall glycopeptides.</text>
        <dbReference type="EC" id="3.5.1.28"/>
    </reaction>
</comment>
<proteinExistence type="predicted"/>
<dbReference type="GO" id="GO:0008745">
    <property type="term" value="F:N-acetylmuramoyl-L-alanine amidase activity"/>
    <property type="evidence" value="ECO:0007669"/>
    <property type="project" value="UniProtKB-EC"/>
</dbReference>
<evidence type="ECO:0000256" key="3">
    <source>
        <dbReference type="ARBA" id="ARBA00022801"/>
    </source>
</evidence>
<dbReference type="SUPFAM" id="SSF55846">
    <property type="entry name" value="N-acetylmuramoyl-L-alanine amidase-like"/>
    <property type="match status" value="1"/>
</dbReference>
<evidence type="ECO:0000256" key="4">
    <source>
        <dbReference type="ARBA" id="ARBA00023316"/>
    </source>
</evidence>
<comment type="caution">
    <text evidence="6">The sequence shown here is derived from an EMBL/GenBank/DDBJ whole genome shotgun (WGS) entry which is preliminary data.</text>
</comment>
<organism evidence="6 7">
    <name type="scientific">Candidatus Vogelbacteria bacterium CG10_big_fil_rev_8_21_14_0_10_51_16</name>
    <dbReference type="NCBI Taxonomy" id="1975045"/>
    <lineage>
        <taxon>Bacteria</taxon>
        <taxon>Candidatus Vogeliibacteriota</taxon>
    </lineage>
</organism>
<evidence type="ECO:0000313" key="6">
    <source>
        <dbReference type="EMBL" id="PIR45166.1"/>
    </source>
</evidence>
<evidence type="ECO:0000313" key="7">
    <source>
        <dbReference type="Proteomes" id="UP000228767"/>
    </source>
</evidence>
<dbReference type="InterPro" id="IPR036505">
    <property type="entry name" value="Amidase/PGRP_sf"/>
</dbReference>
<dbReference type="AlphaFoldDB" id="A0A2H0RFL2"/>
<evidence type="ECO:0000259" key="5">
    <source>
        <dbReference type="SMART" id="SM00644"/>
    </source>
</evidence>
<accession>A0A2H0RFL2</accession>
<dbReference type="InterPro" id="IPR051206">
    <property type="entry name" value="NAMLAA_amidase_2"/>
</dbReference>
<dbReference type="Proteomes" id="UP000228767">
    <property type="component" value="Unassembled WGS sequence"/>
</dbReference>
<keyword evidence="4" id="KW-0961">Cell wall biogenesis/degradation</keyword>
<reference evidence="6 7" key="1">
    <citation type="submission" date="2017-09" db="EMBL/GenBank/DDBJ databases">
        <title>Depth-based differentiation of microbial function through sediment-hosted aquifers and enrichment of novel symbionts in the deep terrestrial subsurface.</title>
        <authorList>
            <person name="Probst A.J."/>
            <person name="Ladd B."/>
            <person name="Jarett J.K."/>
            <person name="Geller-Mcgrath D.E."/>
            <person name="Sieber C.M."/>
            <person name="Emerson J.B."/>
            <person name="Anantharaman K."/>
            <person name="Thomas B.C."/>
            <person name="Malmstrom R."/>
            <person name="Stieglmeier M."/>
            <person name="Klingl A."/>
            <person name="Woyke T."/>
            <person name="Ryan C.M."/>
            <person name="Banfield J.F."/>
        </authorList>
    </citation>
    <scope>NUCLEOTIDE SEQUENCE [LARGE SCALE GENOMIC DNA]</scope>
    <source>
        <strain evidence="6">CG10_big_fil_rev_8_21_14_0_10_51_16</strain>
    </source>
</reference>
<dbReference type="Pfam" id="PF01510">
    <property type="entry name" value="Amidase_2"/>
    <property type="match status" value="1"/>
</dbReference>
<dbReference type="EMBL" id="PCYI01000004">
    <property type="protein sequence ID" value="PIR45166.1"/>
    <property type="molecule type" value="Genomic_DNA"/>
</dbReference>
<dbReference type="CDD" id="cd06583">
    <property type="entry name" value="PGRP"/>
    <property type="match status" value="1"/>
</dbReference>
<dbReference type="InterPro" id="IPR002502">
    <property type="entry name" value="Amidase_domain"/>
</dbReference>
<gene>
    <name evidence="6" type="ORF">COV10_00620</name>
</gene>
<dbReference type="PANTHER" id="PTHR30417">
    <property type="entry name" value="N-ACETYLMURAMOYL-L-ALANINE AMIDASE AMID"/>
    <property type="match status" value="1"/>
</dbReference>
<evidence type="ECO:0000256" key="1">
    <source>
        <dbReference type="ARBA" id="ARBA00001561"/>
    </source>
</evidence>
<keyword evidence="3" id="KW-0378">Hydrolase</keyword>
<feature type="domain" description="N-acetylmuramoyl-L-alanine amidase" evidence="5">
    <location>
        <begin position="68"/>
        <end position="227"/>
    </location>
</feature>
<name>A0A2H0RFL2_9BACT</name>
<sequence>MKETGNTDFTAWRSVLGQPDWYLRLLTELKALQASIASEPPERQRELKDSVYEFFETEIAAGRVAFGMSGHDFDAERQPIDTAVIHHTANAPGITAERISVIHLLRLYATYYAHPYLESEQHIKGTPLYSGHFSDGKQVFYAYHWLVRQDGSTERLLEDREIGWHAGAWEVNCRSVGICLDGDYRSRRPSNIELRATARILRENYPKIVKERLLGHREVNPKTDCPSNLFLSTPKDRGWKEDLLTLL</sequence>
<dbReference type="GO" id="GO:0009254">
    <property type="term" value="P:peptidoglycan turnover"/>
    <property type="evidence" value="ECO:0007669"/>
    <property type="project" value="TreeGrafter"/>
</dbReference>
<dbReference type="Gene3D" id="3.40.80.10">
    <property type="entry name" value="Peptidoglycan recognition protein-like"/>
    <property type="match status" value="1"/>
</dbReference>
<evidence type="ECO:0000256" key="2">
    <source>
        <dbReference type="ARBA" id="ARBA00011901"/>
    </source>
</evidence>
<dbReference type="GO" id="GO:0009253">
    <property type="term" value="P:peptidoglycan catabolic process"/>
    <property type="evidence" value="ECO:0007669"/>
    <property type="project" value="InterPro"/>
</dbReference>
<dbReference type="SMART" id="SM00644">
    <property type="entry name" value="Ami_2"/>
    <property type="match status" value="1"/>
</dbReference>
<protein>
    <recommendedName>
        <fullName evidence="2">N-acetylmuramoyl-L-alanine amidase</fullName>
        <ecNumber evidence="2">3.5.1.28</ecNumber>
    </recommendedName>
</protein>
<dbReference type="PANTHER" id="PTHR30417:SF1">
    <property type="entry name" value="N-ACETYLMURAMOYL-L-ALANINE AMIDASE AMID"/>
    <property type="match status" value="1"/>
</dbReference>